<sequence length="98" mass="10610">MANVVYVTTVTKEGDELALLAAREKFSGRISRADLVEQAVFQGAPQASDGGANRALCFRLTPDGYQRFVNGFPGIAPFKTWPSGVPEPTTFGRYPLTD</sequence>
<evidence type="ECO:0000313" key="4">
    <source>
        <dbReference type="Proteomes" id="UP000256345"/>
    </source>
</evidence>
<evidence type="ECO:0000313" key="2">
    <source>
        <dbReference type="EMBL" id="REG23673.1"/>
    </source>
</evidence>
<protein>
    <submittedName>
        <fullName evidence="1">Uncharacterized protein</fullName>
    </submittedName>
</protein>
<evidence type="ECO:0000313" key="3">
    <source>
        <dbReference type="Proteomes" id="UP000035579"/>
    </source>
</evidence>
<dbReference type="EMBL" id="CP011509">
    <property type="protein sequence ID" value="AKJ03896.1"/>
    <property type="molecule type" value="Genomic_DNA"/>
</dbReference>
<keyword evidence="4" id="KW-1185">Reference proteome</keyword>
<gene>
    <name evidence="1" type="ORF">AA314_05522</name>
    <name evidence="2" type="ORF">ATI61_116145</name>
</gene>
<accession>A0AAC8QAJ9</accession>
<dbReference type="KEGG" id="age:AA314_05522"/>
<evidence type="ECO:0000313" key="1">
    <source>
        <dbReference type="EMBL" id="AKJ03896.1"/>
    </source>
</evidence>
<dbReference type="EMBL" id="QUMU01000016">
    <property type="protein sequence ID" value="REG23673.1"/>
    <property type="molecule type" value="Genomic_DNA"/>
</dbReference>
<dbReference type="Proteomes" id="UP000256345">
    <property type="component" value="Unassembled WGS sequence"/>
</dbReference>
<dbReference type="RefSeq" id="WP_047857842.1">
    <property type="nucleotide sequence ID" value="NZ_CP011509.1"/>
</dbReference>
<reference evidence="2 4" key="2">
    <citation type="submission" date="2018-08" db="EMBL/GenBank/DDBJ databases">
        <title>Genomic Encyclopedia of Archaeal and Bacterial Type Strains, Phase II (KMG-II): from individual species to whole genera.</title>
        <authorList>
            <person name="Goeker M."/>
        </authorList>
    </citation>
    <scope>NUCLEOTIDE SEQUENCE [LARGE SCALE GENOMIC DNA]</scope>
    <source>
        <strain evidence="2 4">DSM 2261</strain>
    </source>
</reference>
<dbReference type="AlphaFoldDB" id="A0AAC8QAJ9"/>
<reference evidence="1 3" key="1">
    <citation type="submission" date="2015-05" db="EMBL/GenBank/DDBJ databases">
        <title>Genome assembly of Archangium gephyra DSM 2261.</title>
        <authorList>
            <person name="Sharma G."/>
            <person name="Subramanian S."/>
        </authorList>
    </citation>
    <scope>NUCLEOTIDE SEQUENCE [LARGE SCALE GENOMIC DNA]</scope>
    <source>
        <strain evidence="1 3">DSM 2261</strain>
    </source>
</reference>
<proteinExistence type="predicted"/>
<name>A0AAC8QAJ9_9BACT</name>
<organism evidence="1 3">
    <name type="scientific">Archangium gephyra</name>
    <dbReference type="NCBI Taxonomy" id="48"/>
    <lineage>
        <taxon>Bacteria</taxon>
        <taxon>Pseudomonadati</taxon>
        <taxon>Myxococcota</taxon>
        <taxon>Myxococcia</taxon>
        <taxon>Myxococcales</taxon>
        <taxon>Cystobacterineae</taxon>
        <taxon>Archangiaceae</taxon>
        <taxon>Archangium</taxon>
    </lineage>
</organism>
<dbReference type="Proteomes" id="UP000035579">
    <property type="component" value="Chromosome"/>
</dbReference>